<feature type="compositionally biased region" description="Acidic residues" evidence="1">
    <location>
        <begin position="59"/>
        <end position="71"/>
    </location>
</feature>
<organism evidence="2 3">
    <name type="scientific">Datura stramonium</name>
    <name type="common">Jimsonweed</name>
    <name type="synonym">Common thornapple</name>
    <dbReference type="NCBI Taxonomy" id="4076"/>
    <lineage>
        <taxon>Eukaryota</taxon>
        <taxon>Viridiplantae</taxon>
        <taxon>Streptophyta</taxon>
        <taxon>Embryophyta</taxon>
        <taxon>Tracheophyta</taxon>
        <taxon>Spermatophyta</taxon>
        <taxon>Magnoliopsida</taxon>
        <taxon>eudicotyledons</taxon>
        <taxon>Gunneridae</taxon>
        <taxon>Pentapetalae</taxon>
        <taxon>asterids</taxon>
        <taxon>lamiids</taxon>
        <taxon>Solanales</taxon>
        <taxon>Solanaceae</taxon>
        <taxon>Solanoideae</taxon>
        <taxon>Datureae</taxon>
        <taxon>Datura</taxon>
    </lineage>
</organism>
<feature type="region of interest" description="Disordered" evidence="1">
    <location>
        <begin position="34"/>
        <end position="71"/>
    </location>
</feature>
<feature type="compositionally biased region" description="Acidic residues" evidence="1">
    <location>
        <begin position="41"/>
        <end position="51"/>
    </location>
</feature>
<evidence type="ECO:0000256" key="1">
    <source>
        <dbReference type="SAM" id="MobiDB-lite"/>
    </source>
</evidence>
<sequence>MQMLQLRMSGVAKEQLQQLNMDYPLSEHSRALCRVGPGSEEPFDDDDATDEEQARVDSDLESDGDDGDDSEMGQALFLGSVPLVMSCPWVFPLAHMLMIFWKWLPKVYLELLGREKSCPAIKLRWKGLPLIKGQLLPNMEDTSKVISPLVQRLHRVFDYSSSGS</sequence>
<name>A0ABS8SSY9_DATST</name>
<dbReference type="EMBL" id="JACEIK010000763">
    <property type="protein sequence ID" value="MCD7461884.1"/>
    <property type="molecule type" value="Genomic_DNA"/>
</dbReference>
<accession>A0ABS8SSY9</accession>
<comment type="caution">
    <text evidence="2">The sequence shown here is derived from an EMBL/GenBank/DDBJ whole genome shotgun (WGS) entry which is preliminary data.</text>
</comment>
<keyword evidence="3" id="KW-1185">Reference proteome</keyword>
<evidence type="ECO:0000313" key="3">
    <source>
        <dbReference type="Proteomes" id="UP000823775"/>
    </source>
</evidence>
<evidence type="ECO:0000313" key="2">
    <source>
        <dbReference type="EMBL" id="MCD7461884.1"/>
    </source>
</evidence>
<protein>
    <submittedName>
        <fullName evidence="2">Uncharacterized protein</fullName>
    </submittedName>
</protein>
<dbReference type="Proteomes" id="UP000823775">
    <property type="component" value="Unassembled WGS sequence"/>
</dbReference>
<gene>
    <name evidence="2" type="ORF">HAX54_047337</name>
</gene>
<proteinExistence type="predicted"/>
<reference evidence="2 3" key="1">
    <citation type="journal article" date="2021" name="BMC Genomics">
        <title>Datura genome reveals duplications of psychoactive alkaloid biosynthetic genes and high mutation rate following tissue culture.</title>
        <authorList>
            <person name="Rajewski A."/>
            <person name="Carter-House D."/>
            <person name="Stajich J."/>
            <person name="Litt A."/>
        </authorList>
    </citation>
    <scope>NUCLEOTIDE SEQUENCE [LARGE SCALE GENOMIC DNA]</scope>
    <source>
        <strain evidence="2">AR-01</strain>
    </source>
</reference>